<evidence type="ECO:0000256" key="4">
    <source>
        <dbReference type="SAM" id="MobiDB-lite"/>
    </source>
</evidence>
<dbReference type="PANTHER" id="PTHR45739:SF1">
    <property type="entry name" value="EXTRACELLULAR MATRIX ORGANIZING PROTEIN FRAS1"/>
    <property type="match status" value="1"/>
</dbReference>
<gene>
    <name evidence="7" type="ORF">HBF26_12670</name>
</gene>
<dbReference type="RefSeq" id="WP_167126934.1">
    <property type="nucleotide sequence ID" value="NZ_JAAQQR010000005.1"/>
</dbReference>
<comment type="caution">
    <text evidence="7">The sequence shown here is derived from an EMBL/GenBank/DDBJ whole genome shotgun (WGS) entry which is preliminary data.</text>
</comment>
<feature type="compositionally biased region" description="Basic and acidic residues" evidence="4">
    <location>
        <begin position="3463"/>
        <end position="3473"/>
    </location>
</feature>
<organism evidence="7 8">
    <name type="scientific">Luteibacter jiangsuensis</name>
    <dbReference type="NCBI Taxonomy" id="637577"/>
    <lineage>
        <taxon>Bacteria</taxon>
        <taxon>Pseudomonadati</taxon>
        <taxon>Pseudomonadota</taxon>
        <taxon>Gammaproteobacteria</taxon>
        <taxon>Lysobacterales</taxon>
        <taxon>Rhodanobacteraceae</taxon>
        <taxon>Luteibacter</taxon>
    </lineage>
</organism>
<dbReference type="Pfam" id="PF17963">
    <property type="entry name" value="Big_9"/>
    <property type="match status" value="2"/>
</dbReference>
<feature type="domain" description="DUF4347" evidence="5">
    <location>
        <begin position="79"/>
        <end position="225"/>
    </location>
</feature>
<dbReference type="InterPro" id="IPR013783">
    <property type="entry name" value="Ig-like_fold"/>
</dbReference>
<name>A0ABX0Q5L7_9GAMM</name>
<evidence type="ECO:0000313" key="7">
    <source>
        <dbReference type="EMBL" id="NID05745.1"/>
    </source>
</evidence>
<feature type="region of interest" description="Disordered" evidence="4">
    <location>
        <begin position="1084"/>
        <end position="1115"/>
    </location>
</feature>
<dbReference type="Pfam" id="PF14252">
    <property type="entry name" value="DUF4347"/>
    <property type="match status" value="1"/>
</dbReference>
<dbReference type="NCBIfam" id="TIGR01965">
    <property type="entry name" value="VCBS_repeat"/>
    <property type="match status" value="6"/>
</dbReference>
<reference evidence="7 8" key="1">
    <citation type="journal article" date="2011" name="Curr. Microbiol.">
        <title>Luteibacter jiangsuensis sp. nov.: a methamidophos-degrading bacterium isolated from a methamidophos-manufacturing factory.</title>
        <authorList>
            <person name="Wang L."/>
            <person name="Wang G.L."/>
            <person name="Li S.P."/>
            <person name="Jiang J.D."/>
        </authorList>
    </citation>
    <scope>NUCLEOTIDE SEQUENCE [LARGE SCALE GENOMIC DNA]</scope>
    <source>
        <strain evidence="7 8">CGMCC 1.10133</strain>
    </source>
</reference>
<dbReference type="Proteomes" id="UP001429601">
    <property type="component" value="Unassembled WGS sequence"/>
</dbReference>
<keyword evidence="2" id="KW-0677">Repeat</keyword>
<dbReference type="Gene3D" id="2.60.40.10">
    <property type="entry name" value="Immunoglobulins"/>
    <property type="match status" value="5"/>
</dbReference>
<feature type="domain" description="RapA2 cadherin-like" evidence="6">
    <location>
        <begin position="2068"/>
        <end position="2150"/>
    </location>
</feature>
<evidence type="ECO:0000259" key="6">
    <source>
        <dbReference type="Pfam" id="PF17803"/>
    </source>
</evidence>
<evidence type="ECO:0000259" key="5">
    <source>
        <dbReference type="Pfam" id="PF14252"/>
    </source>
</evidence>
<feature type="region of interest" description="Disordered" evidence="4">
    <location>
        <begin position="1886"/>
        <end position="1917"/>
    </location>
</feature>
<feature type="region of interest" description="Disordered" evidence="4">
    <location>
        <begin position="1714"/>
        <end position="1734"/>
    </location>
</feature>
<keyword evidence="8" id="KW-1185">Reference proteome</keyword>
<feature type="domain" description="RapA2 cadherin-like" evidence="6">
    <location>
        <begin position="2880"/>
        <end position="2971"/>
    </location>
</feature>
<dbReference type="EMBL" id="JAAQQR010000005">
    <property type="protein sequence ID" value="NID05745.1"/>
    <property type="molecule type" value="Genomic_DNA"/>
</dbReference>
<feature type="region of interest" description="Disordered" evidence="4">
    <location>
        <begin position="3461"/>
        <end position="3489"/>
    </location>
</feature>
<dbReference type="Pfam" id="PF16184">
    <property type="entry name" value="Cadherin_3"/>
    <property type="match status" value="3"/>
</dbReference>
<dbReference type="InterPro" id="IPR051561">
    <property type="entry name" value="FRAS1_ECM"/>
</dbReference>
<evidence type="ECO:0000313" key="8">
    <source>
        <dbReference type="Proteomes" id="UP001429601"/>
    </source>
</evidence>
<dbReference type="Pfam" id="PF17803">
    <property type="entry name" value="Cadherin_4"/>
    <property type="match status" value="4"/>
</dbReference>
<feature type="domain" description="RapA2 cadherin-like" evidence="6">
    <location>
        <begin position="3426"/>
        <end position="3518"/>
    </location>
</feature>
<dbReference type="PANTHER" id="PTHR45739">
    <property type="entry name" value="MATRIX PROTEIN, PUTATIVE-RELATED"/>
    <property type="match status" value="1"/>
</dbReference>
<accession>A0ABX0Q5L7</accession>
<feature type="region of interest" description="Disordered" evidence="4">
    <location>
        <begin position="39"/>
        <end position="74"/>
    </location>
</feature>
<sequence length="3768" mass="378021">MSGNKSSNPFRPRAHRYALEPRQMYDGAALVEAAHHVDPAQAAHDAGKFQSPAAEQPGHAVAPAPAPPPAHSEAAPAQVYVVDQSVANWQSLVSQLPKGSQVVVLDDKSSGLSQIANALRGEHDIGAIHIISHGASDSISLGTDTVTAANVAAFKTQLGEIGASLSSDGDILLYGCDVSQHDTALVTQLGRLTQADIASSTDATGSAALGGNWALESTIGHIEARSLSLDYDGLLVAPTVTTSAKSITVAEPSSLNAAGADRATLGGWSIVDDGVGGDSVTVTAKVADTSKGTLVSAAGGTAVAGGFTFTGTAAAAQAWLNQLTFVAADVELGNTAAHTTIDVTVRDAQSLTASHSLDVNITPSNDPVSVPNATKTVQEVDASGNRSVTVIGTDTLAAVDAEVTLGTQTPTQIVYSLTGLPQYGYLTLNGQRLGAGSVFTQQDVIDGRLAYVHTAAGADQDTADAFDARVNDGATPLDRSGSVHVILNINPVNQAPTIGGAGTVYEGQPANAVDTGNVGQYIVAGTGGDPQDTHLQITITSLPTHGTLYYNGVAVTAGLTFDYANRNLLTYSNDGVDGVTQDSFGVRVTDEGGGTGTNASTDGTITLDVHAVDDDPALDTDSTLTATVPAAGNGSAGGYSVVLTPGMIGATDVDSPDRNISFVTSQTGLTHGYLLLNGEQLKDGATFTMDDVRAGRVQYVQTSGATAGQQDTFHFQVVDNTMALRWNADGTTFTRIGGDYNGAAATDTLRDYTFTINLAPTPAGNDGGFPIHDPVTADQGSTHAGVDPSGDAIGTVQEGGSIVLHGTTTNGQPTDFATMPGLSYTAQGVDPSQVVYTFLGFTNDAGITASAGTLQKQVGGNWVNVSAFGTFTQADLDAGRVRFQHDGDSEDFHVKANFSVSAGLITVVNGQAVVDSWTPTFDIYVNPTNDLPTVTGSSSTVINEGEIAYITTGQLGLHDPDDATSQGYLEGSPTLPGGGDNYAYNNDATGTGALKFTITSLPQGGKLQYSVDGGAHWLDVTAGMTLDAAIITGSAGTTGLRFVSNGSEVRSATFTVEAQDRWGATSATDADVTIQITNVNDAPQIAKDPTQADPAVPSDSPNQIGGAPVNEPLTLPEGGYAQITAAMLQAYDPDSSNVQVQYVITTAPAHGSIAFSTDGVNFHVLGKGSSFTQADVAAGHIYYLNDGTESTSAGYPAAPDDKFGFTISDGDKEQAGNEFWIYTDPTNDAPKVTAPTGPIDLDSTNPQHNEVPGFSVSDPDLTTVGAGETDYMQVTVRLLNADGTAFKAGDYTADGVSIGFATGSGVTVDADKDGSGDYLVLTGTRAQINAALAGLTVTFAGDQDAKYQVQVIADDRLRDASGNLVGGANGGAVNQSPDAGTGGGSVTSPVETNEYDWYSDAAPTDSGNLAAASVVVRASSVNDPGVISGPGTIPATYEDQPTHIGGGFVVSDAESAAFDTPVTVTLTVPSGSLGIGGSGNQTSFGGVTISGDNTSTLVLTGRASDIQALLNDATNGLTYQSAANVNHDLNGGQPGDVTLTMSFDDAGSRIGDDTGNGSVANNPAPVEIGIDVIAVNDAPTVTKGTGTVYLNGSTAVDGFSVDDVDYTDGGSITTGESDFMQVTVRVTDANGVALAHSAYADIVLGSSNAGSGVTIDGTYDGTGDALVIRGTRDQINQYLAGLQVSIGGSLANADKSYRVEVIADDRLRDVTTGALSGTAANGGQNPNASGGVENIPTTVVDPYAAVPGGLGKNVSSAYRVVFPSSVNNPTAIGVTAPNTATEGAAGHYTLSHITLADPDAGTDSVTATVALPNGFQVNDVNGVTTMSGTFGGASYTIAGDHRSITITGSISQVEAAINAVGVKLPPSAAGDNNAFWNGTFQVRVTVNDNGNHGSRPDQGTLDGDQAANEGTDPTTIGDQYGYADGSSSALVTTRVFDVTINSGTSVNEAGLANGSGSQGVNGTESIDLFNNLDSITIGNPADGAGHFTTLTLAQLKDIANVDLADRTIQTAHGTLVVTGYVAGADDAHGTLVYHYELTGPVNQPGAAASSEAIAISTRDSAGFTDNGSIAVTIVDDVPTASADTGDVNEDGAAATGSVLGNDHVGADATATPVTGVKAGATGGAASGQVGTGVTGQHGTLTLNADGSYSYVVNNEDPAVNALKTGDSITDVYTYTVTDADGDTSTATLTITIHGHTDGTPAVVPVDGNGAAAGHATVHESGLVDGDGSQATSGSIDLTAADGIQSITVHGVSISLAELQALGGAPKTIDTGVGTLVLTGFTAGTSVGGVPTAGSLSYTYTLNEAQSQPGASESQQNVTLTITDAGGDTQGGTLVVDIVDDAPTAHADAADVNENGAAATGNVITGGGANDAADRTGADTPTTVTGVAAGTTGSDVAGGTGTGVAGQYGTLTLNADGSYSYVVNDNDPAVNRLKDGETIQDTFTYTITDADGDTSTTTLTVTIHGKTDSVPSIAPVDGNGAAAGHATVHESGLVDHDGTQTTGGSIAIVAGDGLDSINVGGVDVSLADLQNLGTSPKTIQTPDGTLVLTGFVPTATVGGVPTAGTLTYTYTLDAALTQQAGQDHSTDTIGLLINDAGGGSNVGSLVVEIVNDAPVAHADNADADEDGSSVGGNVITGGGTGDVADRTGADAPTVVSGVAAGTAGGAVNGLVGTAVTGQHGTLTLNADGSYSYDVDNDDPLVNRLKDGETIQDTYTYTITDADGDTSTTTLTITIHGHTDGGPTIAPHDGNGTGNGVESDGEATVWESGLTPDGPLGHDSVASDTVAISAPDGLVEIQVGGTTVSAAQLAALAGSPITIDTADGTLVLTGFTPSGFVGGVPTGGTLSYTYSLDASLLQTGPDRSHSVDAIALAVKDAGGTTATGTLTVTIMNDAPTAHADEADATEDGAPVDGNVLIGGGAKDVADRLGADAATTVTGVAAGNVGGTVTGNLGTGVAGQYGSLTLNDDGTYSYTVDDTNPAINALRDGQTVTDVYTYTITDADGDTSTTTLTITIHGHTDGAPTVTPVDGNGGIAGHATVDEAGLVDHDGSHVTSGTIDLTADDGLSSVTVGGTTIGLADLTALSNGSPVTIHTPDGTLVLTGFQPTASVGGVPTAGALSYTYTLDRPVGQPGAGDSIDNIALTVTDAGGGTVAGTLQVDIVDDVPTAHADHADANEDGSAVTGNVIGAGGAGDVPDRVGADATTMPVSGVVAGSATGPVNGQVGSGVAGHYGSLTLNADGSYSYAVDNDNPRVNALKDGETLTDVYTYTITDADGDTSTATLTITIHGHTDDGPTVVPVDGNGGADGHATVHEAGLVDHDGSHIVSGSIGVVADDGLTSITMGGKTLTTTDLAALSNGSPVTVRTPDGTLVLTGFKPTSTVGGVPTAGTLSYTYTLDHAVSQPAGKDTLDNIGLTVLDAGGDTSSGTLTIHIANDAPTARDDSATIVQDGGQTGAAGNVFTGKDGSHDGSDRIGADGAATGGPVTSVGSANTGTAGAIGGASKGEFGTLILNADGTYSYKLDTGNAKVSALDASRTLTEVFVYTITDADGDTSEARLTITIHGITPPMQARAGDQIFPLAHDWTVRDIRQDYVPGLFVLPEVNRSQDDTLRWQNQWVTGRLDPTGIGELPQGPENSQFVLNDGVGFSHKIVAETHARSRVALNDFGLASSPLWDDFSPFALKHVADREQAGHERGGERHERAHASHRGEHVQHEHREVPVVREPVSVILVPSSTSAPGGAPSLTTQIAAMAKAAAVPVAVVPAVIPSRH</sequence>
<evidence type="ECO:0000256" key="1">
    <source>
        <dbReference type="ARBA" id="ARBA00022729"/>
    </source>
</evidence>
<feature type="region of interest" description="Disordered" evidence="4">
    <location>
        <begin position="3686"/>
        <end position="3714"/>
    </location>
</feature>
<dbReference type="InterPro" id="IPR039005">
    <property type="entry name" value="CSPG_rpt"/>
</dbReference>
<keyword evidence="3" id="KW-0325">Glycoprotein</keyword>
<feature type="domain" description="RapA2 cadherin-like" evidence="6">
    <location>
        <begin position="2604"/>
        <end position="2691"/>
    </location>
</feature>
<evidence type="ECO:0000256" key="3">
    <source>
        <dbReference type="ARBA" id="ARBA00023180"/>
    </source>
</evidence>
<dbReference type="InterPro" id="IPR025592">
    <property type="entry name" value="DUF4347"/>
</dbReference>
<feature type="compositionally biased region" description="Polar residues" evidence="4">
    <location>
        <begin position="1714"/>
        <end position="1728"/>
    </location>
</feature>
<keyword evidence="1" id="KW-0732">Signal</keyword>
<dbReference type="InterPro" id="IPR010221">
    <property type="entry name" value="VCBS_dom"/>
</dbReference>
<protein>
    <submittedName>
        <fullName evidence="7">DUF4347 domain-containing protein</fullName>
    </submittedName>
</protein>
<dbReference type="PROSITE" id="PS51854">
    <property type="entry name" value="CSPG"/>
    <property type="match status" value="3"/>
</dbReference>
<proteinExistence type="predicted"/>
<dbReference type="InterPro" id="IPR040853">
    <property type="entry name" value="RapA2_cadherin-like"/>
</dbReference>
<evidence type="ECO:0000256" key="2">
    <source>
        <dbReference type="ARBA" id="ARBA00022737"/>
    </source>
</evidence>